<dbReference type="Pfam" id="PF00842">
    <property type="entry name" value="Ala_racemase_C"/>
    <property type="match status" value="1"/>
</dbReference>
<dbReference type="InterPro" id="IPR009006">
    <property type="entry name" value="Ala_racemase/Decarboxylase_C"/>
</dbReference>
<dbReference type="GO" id="GO:0030632">
    <property type="term" value="P:D-alanine biosynthetic process"/>
    <property type="evidence" value="ECO:0007669"/>
    <property type="project" value="TreeGrafter"/>
</dbReference>
<evidence type="ECO:0000256" key="3">
    <source>
        <dbReference type="ARBA" id="ARBA00023235"/>
    </source>
</evidence>
<evidence type="ECO:0000313" key="5">
    <source>
        <dbReference type="EMBL" id="MPN42726.1"/>
    </source>
</evidence>
<protein>
    <submittedName>
        <fullName evidence="5">Alanine racemase 1</fullName>
        <ecNumber evidence="5">5.1.1.1</ecNumber>
    </submittedName>
</protein>
<evidence type="ECO:0000259" key="4">
    <source>
        <dbReference type="SMART" id="SM01005"/>
    </source>
</evidence>
<dbReference type="PANTHER" id="PTHR30511">
    <property type="entry name" value="ALANINE RACEMASE"/>
    <property type="match status" value="1"/>
</dbReference>
<dbReference type="PANTHER" id="PTHR30511:SF0">
    <property type="entry name" value="ALANINE RACEMASE, CATABOLIC-RELATED"/>
    <property type="match status" value="1"/>
</dbReference>
<dbReference type="PRINTS" id="PR00992">
    <property type="entry name" value="ALARACEMASE"/>
</dbReference>
<reference evidence="5" key="1">
    <citation type="submission" date="2019-08" db="EMBL/GenBank/DDBJ databases">
        <authorList>
            <person name="Kucharzyk K."/>
            <person name="Murdoch R.W."/>
            <person name="Higgins S."/>
            <person name="Loffler F."/>
        </authorList>
    </citation>
    <scope>NUCLEOTIDE SEQUENCE</scope>
</reference>
<comment type="caution">
    <text evidence="5">The sequence shown here is derived from an EMBL/GenBank/DDBJ whole genome shotgun (WGS) entry which is preliminary data.</text>
</comment>
<sequence length="130" mass="13653">MLSVKARVASVKKIYCGETAGYGLSFVASHDMKIAAITIGYADGLPRSLSNGVGKVLINGCEAPIIGLICMDQTLIDVSNIPSVKSGDEAVIIGHSGDKNISVCEIASESDTITNEILSRLGSRLKRIMV</sequence>
<name>A0A645HVX7_9ZZZZ</name>
<dbReference type="SMART" id="SM01005">
    <property type="entry name" value="Ala_racemase_C"/>
    <property type="match status" value="1"/>
</dbReference>
<dbReference type="AlphaFoldDB" id="A0A645HVX7"/>
<keyword evidence="2" id="KW-0663">Pyridoxal phosphate</keyword>
<dbReference type="Gene3D" id="2.40.37.10">
    <property type="entry name" value="Lyase, Ornithine Decarboxylase, Chain A, domain 1"/>
    <property type="match status" value="1"/>
</dbReference>
<evidence type="ECO:0000256" key="1">
    <source>
        <dbReference type="ARBA" id="ARBA00001933"/>
    </source>
</evidence>
<accession>A0A645HVX7</accession>
<gene>
    <name evidence="5" type="primary">alr1_39</name>
    <name evidence="5" type="ORF">SDC9_190283</name>
</gene>
<dbReference type="EMBL" id="VSSQ01100664">
    <property type="protein sequence ID" value="MPN42726.1"/>
    <property type="molecule type" value="Genomic_DNA"/>
</dbReference>
<evidence type="ECO:0000256" key="2">
    <source>
        <dbReference type="ARBA" id="ARBA00022898"/>
    </source>
</evidence>
<dbReference type="SUPFAM" id="SSF50621">
    <property type="entry name" value="Alanine racemase C-terminal domain-like"/>
    <property type="match status" value="1"/>
</dbReference>
<dbReference type="GO" id="GO:0030170">
    <property type="term" value="F:pyridoxal phosphate binding"/>
    <property type="evidence" value="ECO:0007669"/>
    <property type="project" value="TreeGrafter"/>
</dbReference>
<feature type="domain" description="Alanine racemase C-terminal" evidence="4">
    <location>
        <begin position="1"/>
        <end position="130"/>
    </location>
</feature>
<dbReference type="GO" id="GO:0005829">
    <property type="term" value="C:cytosol"/>
    <property type="evidence" value="ECO:0007669"/>
    <property type="project" value="TreeGrafter"/>
</dbReference>
<dbReference type="InterPro" id="IPR000821">
    <property type="entry name" value="Ala_racemase"/>
</dbReference>
<dbReference type="InterPro" id="IPR011079">
    <property type="entry name" value="Ala_racemase_C"/>
</dbReference>
<comment type="cofactor">
    <cofactor evidence="1">
        <name>pyridoxal 5'-phosphate</name>
        <dbReference type="ChEBI" id="CHEBI:597326"/>
    </cofactor>
</comment>
<organism evidence="5">
    <name type="scientific">bioreactor metagenome</name>
    <dbReference type="NCBI Taxonomy" id="1076179"/>
    <lineage>
        <taxon>unclassified sequences</taxon>
        <taxon>metagenomes</taxon>
        <taxon>ecological metagenomes</taxon>
    </lineage>
</organism>
<dbReference type="GO" id="GO:0008784">
    <property type="term" value="F:alanine racemase activity"/>
    <property type="evidence" value="ECO:0007669"/>
    <property type="project" value="UniProtKB-EC"/>
</dbReference>
<proteinExistence type="predicted"/>
<keyword evidence="3 5" id="KW-0413">Isomerase</keyword>
<dbReference type="EC" id="5.1.1.1" evidence="5"/>